<reference evidence="3" key="5">
    <citation type="journal article" date="2018" name="Nat. Plants">
        <title>Whole-genome landscape of Medicago truncatula symbiotic genes.</title>
        <authorList>
            <person name="Pecrix Y."/>
            <person name="Gamas P."/>
            <person name="Carrere S."/>
        </authorList>
    </citation>
    <scope>NUCLEOTIDE SEQUENCE</scope>
    <source>
        <tissue evidence="3">Leaves</tissue>
    </source>
</reference>
<dbReference type="PANTHER" id="PTHR31672">
    <property type="entry name" value="BNACNNG10540D PROTEIN"/>
    <property type="match status" value="1"/>
</dbReference>
<dbReference type="SMART" id="SM00256">
    <property type="entry name" value="FBOX"/>
    <property type="match status" value="1"/>
</dbReference>
<gene>
    <name evidence="4" type="primary">25488500</name>
    <name evidence="2" type="ordered locus">MTR_3g009310</name>
    <name evidence="3" type="ORF">MtrunA17_Chr3g0079611</name>
</gene>
<keyword evidence="5" id="KW-1185">Reference proteome</keyword>
<dbReference type="Proteomes" id="UP000002051">
    <property type="component" value="Chromosome 3"/>
</dbReference>
<dbReference type="PROSITE" id="PS50181">
    <property type="entry name" value="FBOX"/>
    <property type="match status" value="1"/>
</dbReference>
<reference evidence="6" key="4">
    <citation type="journal article" date="2018" name="Nat. Plants">
        <title>Whole-genome landscape of Medicago truncatula symbiotic genes.</title>
        <authorList>
            <person name="Pecrix Y."/>
            <person name="Staton S.E."/>
            <person name="Sallet E."/>
            <person name="Lelandais-Briere C."/>
            <person name="Moreau S."/>
            <person name="Carrere S."/>
            <person name="Blein T."/>
            <person name="Jardinaud M.F."/>
            <person name="Latrasse D."/>
            <person name="Zouine M."/>
            <person name="Zahm M."/>
            <person name="Kreplak J."/>
            <person name="Mayjonade B."/>
            <person name="Satge C."/>
            <person name="Perez M."/>
            <person name="Cauet S."/>
            <person name="Marande W."/>
            <person name="Chantry-Darmon C."/>
            <person name="Lopez-Roques C."/>
            <person name="Bouchez O."/>
            <person name="Berard A."/>
            <person name="Debelle F."/>
            <person name="Munos S."/>
            <person name="Bendahmane A."/>
            <person name="Berges H."/>
            <person name="Niebel A."/>
            <person name="Buitink J."/>
            <person name="Frugier F."/>
            <person name="Benhamed M."/>
            <person name="Crespi M."/>
            <person name="Gouzy J."/>
            <person name="Gamas P."/>
        </authorList>
    </citation>
    <scope>NUCLEOTIDE SEQUENCE [LARGE SCALE GENOMIC DNA]</scope>
    <source>
        <strain evidence="6">cv. Jemalong A17</strain>
    </source>
</reference>
<sequence>MDSEGNLHNAVSSPISLTEETIARTLTTLSLSNYTRPQLPTLPLDLISEILCRLPVKLLLQFRCVCKSWNSLITDPIFAGQHLRLSTKLLVHTSTYSYLSHLPSMYVLKSYPLNSVFTDVTTNHITQHEFPSDRYVYFVGSFNGIICLATDYGGFVTVELWNPSIRKFKELPSLGKQQNPYQVLMMYGFGYDAIFNDYKVVVILKHTDNFVDSHELKVHTLGTNVWKSIQKFPFDYDVRQPSGNFMHGTINWLVSSKNKNPPLIVSLDLKNESCKEISLPAGYGVDAYKYLQLGVLRDSLCIVIGHDVWVMKEHGNQDSWTKLFTISCMRNFNKCHATFKVLHMFEDGQVLLKYRKRLTWKLMFYNSRNGTFKFTKVENMFEVCIESLISPCS</sequence>
<dbReference type="SUPFAM" id="SSF81383">
    <property type="entry name" value="F-box domain"/>
    <property type="match status" value="1"/>
</dbReference>
<feature type="domain" description="F-box" evidence="1">
    <location>
        <begin position="36"/>
        <end position="81"/>
    </location>
</feature>
<dbReference type="InterPro" id="IPR050796">
    <property type="entry name" value="SCF_F-box_component"/>
</dbReference>
<dbReference type="NCBIfam" id="TIGR01640">
    <property type="entry name" value="F_box_assoc_1"/>
    <property type="match status" value="1"/>
</dbReference>
<dbReference type="InterPro" id="IPR001810">
    <property type="entry name" value="F-box_dom"/>
</dbReference>
<name>A0A072UTE4_MEDTR</name>
<evidence type="ECO:0000313" key="6">
    <source>
        <dbReference type="Proteomes" id="UP000265566"/>
    </source>
</evidence>
<dbReference type="Gene3D" id="1.20.1280.50">
    <property type="match status" value="1"/>
</dbReference>
<reference evidence="2 5" key="1">
    <citation type="journal article" date="2011" name="Nature">
        <title>The Medicago genome provides insight into the evolution of rhizobial symbioses.</title>
        <authorList>
            <person name="Young N.D."/>
            <person name="Debelle F."/>
            <person name="Oldroyd G.E."/>
            <person name="Geurts R."/>
            <person name="Cannon S.B."/>
            <person name="Udvardi M.K."/>
            <person name="Benedito V.A."/>
            <person name="Mayer K.F."/>
            <person name="Gouzy J."/>
            <person name="Schoof H."/>
            <person name="Van de Peer Y."/>
            <person name="Proost S."/>
            <person name="Cook D.R."/>
            <person name="Meyers B.C."/>
            <person name="Spannagl M."/>
            <person name="Cheung F."/>
            <person name="De Mita S."/>
            <person name="Krishnakumar V."/>
            <person name="Gundlach H."/>
            <person name="Zhou S."/>
            <person name="Mudge J."/>
            <person name="Bharti A.K."/>
            <person name="Murray J.D."/>
            <person name="Naoumkina M.A."/>
            <person name="Rosen B."/>
            <person name="Silverstein K.A."/>
            <person name="Tang H."/>
            <person name="Rombauts S."/>
            <person name="Zhao P.X."/>
            <person name="Zhou P."/>
            <person name="Barbe V."/>
            <person name="Bardou P."/>
            <person name="Bechner M."/>
            <person name="Bellec A."/>
            <person name="Berger A."/>
            <person name="Berges H."/>
            <person name="Bidwell S."/>
            <person name="Bisseling T."/>
            <person name="Choisne N."/>
            <person name="Couloux A."/>
            <person name="Denny R."/>
            <person name="Deshpande S."/>
            <person name="Dai X."/>
            <person name="Doyle J.J."/>
            <person name="Dudez A.M."/>
            <person name="Farmer A.D."/>
            <person name="Fouteau S."/>
            <person name="Franken C."/>
            <person name="Gibelin C."/>
            <person name="Gish J."/>
            <person name="Goldstein S."/>
            <person name="Gonzalez A.J."/>
            <person name="Green P.J."/>
            <person name="Hallab A."/>
            <person name="Hartog M."/>
            <person name="Hua A."/>
            <person name="Humphray S.J."/>
            <person name="Jeong D.H."/>
            <person name="Jing Y."/>
            <person name="Jocker A."/>
            <person name="Kenton S.M."/>
            <person name="Kim D.J."/>
            <person name="Klee K."/>
            <person name="Lai H."/>
            <person name="Lang C."/>
            <person name="Lin S."/>
            <person name="Macmil S.L."/>
            <person name="Magdelenat G."/>
            <person name="Matthews L."/>
            <person name="McCorrison J."/>
            <person name="Monaghan E.L."/>
            <person name="Mun J.H."/>
            <person name="Najar F.Z."/>
            <person name="Nicholson C."/>
            <person name="Noirot C."/>
            <person name="O'Bleness M."/>
            <person name="Paule C.R."/>
            <person name="Poulain J."/>
            <person name="Prion F."/>
            <person name="Qin B."/>
            <person name="Qu C."/>
            <person name="Retzel E.F."/>
            <person name="Riddle C."/>
            <person name="Sallet E."/>
            <person name="Samain S."/>
            <person name="Samson N."/>
            <person name="Sanders I."/>
            <person name="Saurat O."/>
            <person name="Scarpelli C."/>
            <person name="Schiex T."/>
            <person name="Segurens B."/>
            <person name="Severin A.J."/>
            <person name="Sherrier D.J."/>
            <person name="Shi R."/>
            <person name="Sims S."/>
            <person name="Singer S.R."/>
            <person name="Sinharoy S."/>
            <person name="Sterck L."/>
            <person name="Viollet A."/>
            <person name="Wang B.B."/>
            <person name="Wang K."/>
            <person name="Wang M."/>
            <person name="Wang X."/>
            <person name="Warfsmann J."/>
            <person name="Weissenbach J."/>
            <person name="White D.D."/>
            <person name="White J.D."/>
            <person name="Wiley G.B."/>
            <person name="Wincker P."/>
            <person name="Xing Y."/>
            <person name="Yang L."/>
            <person name="Yao Z."/>
            <person name="Ying F."/>
            <person name="Zhai J."/>
            <person name="Zhou L."/>
            <person name="Zuber A."/>
            <person name="Denarie J."/>
            <person name="Dixon R.A."/>
            <person name="May G.D."/>
            <person name="Schwartz D.C."/>
            <person name="Rogers J."/>
            <person name="Quetier F."/>
            <person name="Town C.D."/>
            <person name="Roe B.A."/>
        </authorList>
    </citation>
    <scope>NUCLEOTIDE SEQUENCE [LARGE SCALE GENOMIC DNA]</scope>
    <source>
        <strain evidence="2">A17</strain>
        <strain evidence="4 5">cv. Jemalong A17</strain>
    </source>
</reference>
<proteinExistence type="predicted"/>
<dbReference type="Proteomes" id="UP000265566">
    <property type="component" value="Chromosome 3"/>
</dbReference>
<organism evidence="2 5">
    <name type="scientific">Medicago truncatula</name>
    <name type="common">Barrel medic</name>
    <name type="synonym">Medicago tribuloides</name>
    <dbReference type="NCBI Taxonomy" id="3880"/>
    <lineage>
        <taxon>Eukaryota</taxon>
        <taxon>Viridiplantae</taxon>
        <taxon>Streptophyta</taxon>
        <taxon>Embryophyta</taxon>
        <taxon>Tracheophyta</taxon>
        <taxon>Spermatophyta</taxon>
        <taxon>Magnoliopsida</taxon>
        <taxon>eudicotyledons</taxon>
        <taxon>Gunneridae</taxon>
        <taxon>Pentapetalae</taxon>
        <taxon>rosids</taxon>
        <taxon>fabids</taxon>
        <taxon>Fabales</taxon>
        <taxon>Fabaceae</taxon>
        <taxon>Papilionoideae</taxon>
        <taxon>50 kb inversion clade</taxon>
        <taxon>NPAAA clade</taxon>
        <taxon>Hologalegina</taxon>
        <taxon>IRL clade</taxon>
        <taxon>Trifolieae</taxon>
        <taxon>Medicago</taxon>
    </lineage>
</organism>
<evidence type="ECO:0000313" key="2">
    <source>
        <dbReference type="EMBL" id="KEH32867.1"/>
    </source>
</evidence>
<dbReference type="Gramene" id="rna13247">
    <property type="protein sequence ID" value="RHN65412.1"/>
    <property type="gene ID" value="gene13247"/>
</dbReference>
<dbReference type="InterPro" id="IPR013187">
    <property type="entry name" value="F-box-assoc_dom_typ3"/>
</dbReference>
<dbReference type="HOGENOM" id="CLU_027176_1_4_1"/>
<accession>A0A072UTE4</accession>
<dbReference type="STRING" id="3880.A0A072UTE4"/>
<reference evidence="2 5" key="2">
    <citation type="journal article" date="2014" name="BMC Genomics">
        <title>An improved genome release (version Mt4.0) for the model legume Medicago truncatula.</title>
        <authorList>
            <person name="Tang H."/>
            <person name="Krishnakumar V."/>
            <person name="Bidwell S."/>
            <person name="Rosen B."/>
            <person name="Chan A."/>
            <person name="Zhou S."/>
            <person name="Gentzbittel L."/>
            <person name="Childs K.L."/>
            <person name="Yandell M."/>
            <person name="Gundlach H."/>
            <person name="Mayer K.F."/>
            <person name="Schwartz D.C."/>
            <person name="Town C.D."/>
        </authorList>
    </citation>
    <scope>GENOME REANNOTATION</scope>
    <source>
        <strain evidence="2">A17</strain>
        <strain evidence="4 5">cv. Jemalong A17</strain>
    </source>
</reference>
<dbReference type="Pfam" id="PF08268">
    <property type="entry name" value="FBA_3"/>
    <property type="match status" value="1"/>
</dbReference>
<evidence type="ECO:0000313" key="4">
    <source>
        <dbReference type="EnsemblPlants" id="KEH32867"/>
    </source>
</evidence>
<dbReference type="Pfam" id="PF00646">
    <property type="entry name" value="F-box"/>
    <property type="match status" value="1"/>
</dbReference>
<dbReference type="KEGG" id="mtr:25488500"/>
<dbReference type="InterPro" id="IPR036047">
    <property type="entry name" value="F-box-like_dom_sf"/>
</dbReference>
<evidence type="ECO:0000259" key="1">
    <source>
        <dbReference type="PROSITE" id="PS50181"/>
    </source>
</evidence>
<protein>
    <submittedName>
        <fullName evidence="2">F-box protein interaction domain protein</fullName>
    </submittedName>
    <submittedName>
        <fullName evidence="3">Putative F-box domain-containing protein</fullName>
    </submittedName>
</protein>
<evidence type="ECO:0000313" key="3">
    <source>
        <dbReference type="EMBL" id="RHN65412.1"/>
    </source>
</evidence>
<evidence type="ECO:0000313" key="5">
    <source>
        <dbReference type="Proteomes" id="UP000002051"/>
    </source>
</evidence>
<reference evidence="4" key="3">
    <citation type="submission" date="2015-04" db="UniProtKB">
        <authorList>
            <consortium name="EnsemblPlants"/>
        </authorList>
    </citation>
    <scope>IDENTIFICATION</scope>
    <source>
        <strain evidence="4">cv. Jemalong A17</strain>
    </source>
</reference>
<dbReference type="AlphaFoldDB" id="A0A072UTE4"/>
<dbReference type="CDD" id="cd22157">
    <property type="entry name" value="F-box_AtFBW1-like"/>
    <property type="match status" value="1"/>
</dbReference>
<dbReference type="PANTHER" id="PTHR31672:SF13">
    <property type="entry name" value="F-BOX PROTEIN CPR30-LIKE"/>
    <property type="match status" value="1"/>
</dbReference>
<dbReference type="EnsemblPlants" id="KEH32867">
    <property type="protein sequence ID" value="KEH32867"/>
    <property type="gene ID" value="MTR_3g009310"/>
</dbReference>
<dbReference type="EMBL" id="PSQE01000003">
    <property type="protein sequence ID" value="RHN65412.1"/>
    <property type="molecule type" value="Genomic_DNA"/>
</dbReference>
<dbReference type="OrthoDB" id="1406014at2759"/>
<dbReference type="InterPro" id="IPR017451">
    <property type="entry name" value="F-box-assoc_interact_dom"/>
</dbReference>
<dbReference type="EMBL" id="CM001219">
    <property type="protein sequence ID" value="KEH32867.1"/>
    <property type="molecule type" value="Genomic_DNA"/>
</dbReference>